<organism evidence="1 2">
    <name type="scientific">Jiangella ureilytica</name>
    <dbReference type="NCBI Taxonomy" id="2530374"/>
    <lineage>
        <taxon>Bacteria</taxon>
        <taxon>Bacillati</taxon>
        <taxon>Actinomycetota</taxon>
        <taxon>Actinomycetes</taxon>
        <taxon>Jiangellales</taxon>
        <taxon>Jiangellaceae</taxon>
        <taxon>Jiangella</taxon>
    </lineage>
</organism>
<evidence type="ECO:0000313" key="2">
    <source>
        <dbReference type="Proteomes" id="UP000295621"/>
    </source>
</evidence>
<dbReference type="RefSeq" id="WP_131982515.1">
    <property type="nucleotide sequence ID" value="NZ_SMKL01000021.1"/>
</dbReference>
<dbReference type="Pfam" id="PF11236">
    <property type="entry name" value="DUF3037"/>
    <property type="match status" value="1"/>
</dbReference>
<keyword evidence="2" id="KW-1185">Reference proteome</keyword>
<dbReference type="InterPro" id="IPR021398">
    <property type="entry name" value="DUF3037"/>
</dbReference>
<protein>
    <submittedName>
        <fullName evidence="1">DUF3037 domain-containing protein</fullName>
    </submittedName>
</protein>
<sequence length="124" mass="13320">MIAFEYAVLRVVPRVERAEFVNAGVIVYSQKAGYLNAATRVDGDRLRALDPEADVEAITAAVEAYARACADPDTAGPVGATAIGERFRWLTAPRSTIVQTGPVHAGLTDDPAGELDRLLRRLVL</sequence>
<dbReference type="EMBL" id="SMKL01000021">
    <property type="protein sequence ID" value="TDC51643.1"/>
    <property type="molecule type" value="Genomic_DNA"/>
</dbReference>
<dbReference type="OrthoDB" id="9803207at2"/>
<dbReference type="AlphaFoldDB" id="A0A4R4RT45"/>
<proteinExistence type="predicted"/>
<evidence type="ECO:0000313" key="1">
    <source>
        <dbReference type="EMBL" id="TDC51643.1"/>
    </source>
</evidence>
<accession>A0A4R4RT45</accession>
<dbReference type="Proteomes" id="UP000295621">
    <property type="component" value="Unassembled WGS sequence"/>
</dbReference>
<name>A0A4R4RT45_9ACTN</name>
<comment type="caution">
    <text evidence="1">The sequence shown here is derived from an EMBL/GenBank/DDBJ whole genome shotgun (WGS) entry which is preliminary data.</text>
</comment>
<reference evidence="1 2" key="1">
    <citation type="submission" date="2019-02" db="EMBL/GenBank/DDBJ databases">
        <title>Draft genome sequences of novel Actinobacteria.</title>
        <authorList>
            <person name="Sahin N."/>
            <person name="Ay H."/>
            <person name="Saygin H."/>
        </authorList>
    </citation>
    <scope>NUCLEOTIDE SEQUENCE [LARGE SCALE GENOMIC DNA]</scope>
    <source>
        <strain evidence="1 2">KC603</strain>
    </source>
</reference>
<gene>
    <name evidence="1" type="ORF">E1212_11655</name>
</gene>